<feature type="compositionally biased region" description="Basic and acidic residues" evidence="11">
    <location>
        <begin position="218"/>
        <end position="264"/>
    </location>
</feature>
<dbReference type="GO" id="GO:0000822">
    <property type="term" value="F:inositol hexakisphosphate binding"/>
    <property type="evidence" value="ECO:0007669"/>
    <property type="project" value="TreeGrafter"/>
</dbReference>
<keyword evidence="6" id="KW-0811">Translocation</keyword>
<dbReference type="HOGENOM" id="CLU_020872_1_0_1"/>
<evidence type="ECO:0000256" key="6">
    <source>
        <dbReference type="ARBA" id="ARBA00023010"/>
    </source>
</evidence>
<reference evidence="12 13" key="1">
    <citation type="journal article" date="2012" name="Science">
        <title>The Paleozoic origin of enzymatic lignin decomposition reconstructed from 31 fungal genomes.</title>
        <authorList>
            <person name="Floudas D."/>
            <person name="Binder M."/>
            <person name="Riley R."/>
            <person name="Barry K."/>
            <person name="Blanchette R.A."/>
            <person name="Henrissat B."/>
            <person name="Martinez A.T."/>
            <person name="Otillar R."/>
            <person name="Spatafora J.W."/>
            <person name="Yadav J.S."/>
            <person name="Aerts A."/>
            <person name="Benoit I."/>
            <person name="Boyd A."/>
            <person name="Carlson A."/>
            <person name="Copeland A."/>
            <person name="Coutinho P.M."/>
            <person name="de Vries R.P."/>
            <person name="Ferreira P."/>
            <person name="Findley K."/>
            <person name="Foster B."/>
            <person name="Gaskell J."/>
            <person name="Glotzer D."/>
            <person name="Gorecki P."/>
            <person name="Heitman J."/>
            <person name="Hesse C."/>
            <person name="Hori C."/>
            <person name="Igarashi K."/>
            <person name="Jurgens J.A."/>
            <person name="Kallen N."/>
            <person name="Kersten P."/>
            <person name="Kohler A."/>
            <person name="Kuees U."/>
            <person name="Kumar T.K.A."/>
            <person name="Kuo A."/>
            <person name="LaButti K."/>
            <person name="Larrondo L.F."/>
            <person name="Lindquist E."/>
            <person name="Ling A."/>
            <person name="Lombard V."/>
            <person name="Lucas S."/>
            <person name="Lundell T."/>
            <person name="Martin R."/>
            <person name="McLaughlin D.J."/>
            <person name="Morgenstern I."/>
            <person name="Morin E."/>
            <person name="Murat C."/>
            <person name="Nagy L.G."/>
            <person name="Nolan M."/>
            <person name="Ohm R.A."/>
            <person name="Patyshakuliyeva A."/>
            <person name="Rokas A."/>
            <person name="Ruiz-Duenas F.J."/>
            <person name="Sabat G."/>
            <person name="Salamov A."/>
            <person name="Samejima M."/>
            <person name="Schmutz J."/>
            <person name="Slot J.C."/>
            <person name="St John F."/>
            <person name="Stenlid J."/>
            <person name="Sun H."/>
            <person name="Sun S."/>
            <person name="Syed K."/>
            <person name="Tsang A."/>
            <person name="Wiebenga A."/>
            <person name="Young D."/>
            <person name="Pisabarro A."/>
            <person name="Eastwood D.C."/>
            <person name="Martin F."/>
            <person name="Cullen D."/>
            <person name="Grigoriev I.V."/>
            <person name="Hibbett D.S."/>
        </authorList>
    </citation>
    <scope>NUCLEOTIDE SEQUENCE</scope>
    <source>
        <strain evidence="13">FP-58527</strain>
    </source>
</reference>
<dbReference type="InterPro" id="IPR012476">
    <property type="entry name" value="GLE1"/>
</dbReference>
<dbReference type="InterPro" id="IPR038506">
    <property type="entry name" value="GLE1-like_sf"/>
</dbReference>
<comment type="subcellular location">
    <subcellularLocation>
        <location evidence="1">Nucleus</location>
        <location evidence="1">Nuclear pore complex</location>
    </subcellularLocation>
</comment>
<keyword evidence="4" id="KW-0509">mRNA transport</keyword>
<dbReference type="GO" id="GO:0031369">
    <property type="term" value="F:translation initiation factor binding"/>
    <property type="evidence" value="ECO:0007669"/>
    <property type="project" value="TreeGrafter"/>
</dbReference>
<dbReference type="Gene3D" id="1.25.40.510">
    <property type="entry name" value="GLE1-like"/>
    <property type="match status" value="1"/>
</dbReference>
<evidence type="ECO:0000256" key="2">
    <source>
        <dbReference type="ARBA" id="ARBA00011056"/>
    </source>
</evidence>
<dbReference type="GO" id="GO:0044614">
    <property type="term" value="C:nuclear pore cytoplasmic filaments"/>
    <property type="evidence" value="ECO:0007669"/>
    <property type="project" value="TreeGrafter"/>
</dbReference>
<dbReference type="GO" id="GO:0005543">
    <property type="term" value="F:phospholipid binding"/>
    <property type="evidence" value="ECO:0007669"/>
    <property type="project" value="TreeGrafter"/>
</dbReference>
<keyword evidence="7" id="KW-0906">Nuclear pore complex</keyword>
<dbReference type="InParanoid" id="S8FC80"/>
<dbReference type="eggNOG" id="KOG2412">
    <property type="taxonomic scope" value="Eukaryota"/>
</dbReference>
<feature type="region of interest" description="Disordered" evidence="11">
    <location>
        <begin position="218"/>
        <end position="296"/>
    </location>
</feature>
<organism evidence="12 13">
    <name type="scientific">Fomitopsis schrenkii</name>
    <name type="common">Brown rot fungus</name>
    <dbReference type="NCBI Taxonomy" id="2126942"/>
    <lineage>
        <taxon>Eukaryota</taxon>
        <taxon>Fungi</taxon>
        <taxon>Dikarya</taxon>
        <taxon>Basidiomycota</taxon>
        <taxon>Agaricomycotina</taxon>
        <taxon>Agaricomycetes</taxon>
        <taxon>Polyporales</taxon>
        <taxon>Fomitopsis</taxon>
    </lineage>
</organism>
<name>S8FC80_FOMSC</name>
<dbReference type="Pfam" id="PF07817">
    <property type="entry name" value="GLE1"/>
    <property type="match status" value="1"/>
</dbReference>
<evidence type="ECO:0000256" key="8">
    <source>
        <dbReference type="ARBA" id="ARBA00023242"/>
    </source>
</evidence>
<dbReference type="GO" id="GO:0005737">
    <property type="term" value="C:cytoplasm"/>
    <property type="evidence" value="ECO:0007669"/>
    <property type="project" value="TreeGrafter"/>
</dbReference>
<dbReference type="Proteomes" id="UP000015241">
    <property type="component" value="Unassembled WGS sequence"/>
</dbReference>
<evidence type="ECO:0000313" key="12">
    <source>
        <dbReference type="EMBL" id="EPS96139.1"/>
    </source>
</evidence>
<accession>S8FC80</accession>
<evidence type="ECO:0000313" key="13">
    <source>
        <dbReference type="Proteomes" id="UP000015241"/>
    </source>
</evidence>
<protein>
    <recommendedName>
        <fullName evidence="9">mRNA export factor GLE1</fullName>
    </recommendedName>
    <alternativeName>
        <fullName evidence="10">Nucleoporin GLE1</fullName>
    </alternativeName>
</protein>
<keyword evidence="8" id="KW-0539">Nucleus</keyword>
<sequence>MRFSAARTPSPPPLMRLYRSRSTFGVPSDSEDEEEAYYSEVDDDGASDSASSSGESSHSAGQRHARHDEDDEEEEETYLSDDLEEILTLSRPKRERPKRSAAEEHYISEVLASVRLRANHHDPYEEWKADLKEESLRVARHDQSLVKSLRHRVQHATHAHVARLQAEDLAATRARARDYVAAVNTRRDNEMERLRTEWEERNKLLWEHIEGVIGREEDKARAVQEEECKKREEEERVRREAEDKRRKAEEEKRREEEAKRKEKEREEEEERQAAQAERARQERDEAEAEQRKQLGFASANEDWRKARQDLMWLKTGPMKTVKANKELKSLWSAGRRAITPKVGQLTSDQETITRISHEVVAVVLGSPRHPEPVYFALLSSLAKAILLQAETEVTAEKRSAGPLAQVAAHALGALAGFAEAFWAKLVQRAGGWPVPAVVPRADVDGRAFVSADRRKALGFREGEGFSEYTARVTGLMRVYFHVLCTDAAAPLEPVFRLPRLWSYCARMLAEPALLKSSLAPGLLHAALDIGGVKAKQVWGKQWVKLLAQLYEAATVGLEGTPGQLLGGDSSEGIAARVRVQLEIERIVAQ</sequence>
<dbReference type="PANTHER" id="PTHR12960:SF0">
    <property type="entry name" value="MRNA EXPORT FACTOR GLE1"/>
    <property type="match status" value="1"/>
</dbReference>
<evidence type="ECO:0000256" key="5">
    <source>
        <dbReference type="ARBA" id="ARBA00022927"/>
    </source>
</evidence>
<evidence type="ECO:0000256" key="9">
    <source>
        <dbReference type="ARBA" id="ARBA00026227"/>
    </source>
</evidence>
<feature type="compositionally biased region" description="Low complexity" evidence="11">
    <location>
        <begin position="47"/>
        <end position="60"/>
    </location>
</feature>
<keyword evidence="3" id="KW-0813">Transport</keyword>
<evidence type="ECO:0000256" key="4">
    <source>
        <dbReference type="ARBA" id="ARBA00022816"/>
    </source>
</evidence>
<dbReference type="AlphaFoldDB" id="S8FC80"/>
<feature type="compositionally biased region" description="Basic and acidic residues" evidence="11">
    <location>
        <begin position="277"/>
        <end position="292"/>
    </location>
</feature>
<feature type="region of interest" description="Disordered" evidence="11">
    <location>
        <begin position="1"/>
        <end position="101"/>
    </location>
</feature>
<comment type="similarity">
    <text evidence="2">Belongs to the GLE1 family.</text>
</comment>
<feature type="compositionally biased region" description="Acidic residues" evidence="11">
    <location>
        <begin position="29"/>
        <end position="46"/>
    </location>
</feature>
<keyword evidence="13" id="KW-1185">Reference proteome</keyword>
<proteinExistence type="inferred from homology"/>
<feature type="compositionally biased region" description="Acidic residues" evidence="11">
    <location>
        <begin position="69"/>
        <end position="85"/>
    </location>
</feature>
<dbReference type="EMBL" id="KE504193">
    <property type="protein sequence ID" value="EPS96139.1"/>
    <property type="molecule type" value="Genomic_DNA"/>
</dbReference>
<evidence type="ECO:0000256" key="11">
    <source>
        <dbReference type="SAM" id="MobiDB-lite"/>
    </source>
</evidence>
<evidence type="ECO:0000256" key="10">
    <source>
        <dbReference type="ARBA" id="ARBA00029983"/>
    </source>
</evidence>
<evidence type="ECO:0000256" key="3">
    <source>
        <dbReference type="ARBA" id="ARBA00022448"/>
    </source>
</evidence>
<evidence type="ECO:0000256" key="1">
    <source>
        <dbReference type="ARBA" id="ARBA00004567"/>
    </source>
</evidence>
<keyword evidence="5" id="KW-0653">Protein transport</keyword>
<dbReference type="GO" id="GO:0016973">
    <property type="term" value="P:poly(A)+ mRNA export from nucleus"/>
    <property type="evidence" value="ECO:0007669"/>
    <property type="project" value="InterPro"/>
</dbReference>
<dbReference type="PANTHER" id="PTHR12960">
    <property type="entry name" value="GLE-1-RELATED"/>
    <property type="match status" value="1"/>
</dbReference>
<dbReference type="GO" id="GO:0015031">
    <property type="term" value="P:protein transport"/>
    <property type="evidence" value="ECO:0007669"/>
    <property type="project" value="UniProtKB-KW"/>
</dbReference>
<gene>
    <name evidence="12" type="ORF">FOMPIDRAFT_101590</name>
</gene>
<dbReference type="STRING" id="743788.S8FC80"/>
<evidence type="ECO:0000256" key="7">
    <source>
        <dbReference type="ARBA" id="ARBA00023132"/>
    </source>
</evidence>
<dbReference type="OrthoDB" id="420884at2759"/>